<accession>A0A1S3AHA0</accession>
<comment type="subcellular location">
    <subcellularLocation>
        <location evidence="1">Secreted</location>
        <location evidence="1">Extracellular space</location>
        <location evidence="1">Extracellular matrix</location>
        <location evidence="1">Interphotoreceptor matrix</location>
    </subcellularLocation>
</comment>
<evidence type="ECO:0000256" key="4">
    <source>
        <dbReference type="ARBA" id="ARBA00022525"/>
    </source>
</evidence>
<dbReference type="FunFam" id="3.90.226.10:FF:000044">
    <property type="entry name" value="Retinol-binding protein 3"/>
    <property type="match status" value="1"/>
</dbReference>
<evidence type="ECO:0000256" key="9">
    <source>
        <dbReference type="ARBA" id="ARBA00023180"/>
    </source>
</evidence>
<dbReference type="AlphaFoldDB" id="A0A1S3AHA0"/>
<keyword evidence="5" id="KW-0272">Extracellular matrix</keyword>
<evidence type="ECO:0000256" key="11">
    <source>
        <dbReference type="ARBA" id="ARBA00069018"/>
    </source>
</evidence>
<keyword evidence="9" id="KW-0325">Glycoprotein</keyword>
<evidence type="ECO:0000256" key="1">
    <source>
        <dbReference type="ARBA" id="ARBA00004593"/>
    </source>
</evidence>
<evidence type="ECO:0000259" key="16">
    <source>
        <dbReference type="SMART" id="SM00245"/>
    </source>
</evidence>
<dbReference type="Pfam" id="PF11918">
    <property type="entry name" value="Peptidase_S41_N"/>
    <property type="match status" value="4"/>
</dbReference>
<proteinExistence type="inferred from homology"/>
<evidence type="ECO:0000256" key="5">
    <source>
        <dbReference type="ARBA" id="ARBA00022530"/>
    </source>
</evidence>
<feature type="region of interest" description="Disordered" evidence="14">
    <location>
        <begin position="389"/>
        <end position="413"/>
    </location>
</feature>
<dbReference type="OrthoDB" id="10268064at2759"/>
<feature type="domain" description="Tail specific protease" evidence="16">
    <location>
        <begin position="108"/>
        <end position="307"/>
    </location>
</feature>
<feature type="signal peptide" evidence="15">
    <location>
        <begin position="1"/>
        <end position="16"/>
    </location>
</feature>
<dbReference type="RefSeq" id="XP_007534972.1">
    <property type="nucleotide sequence ID" value="XM_007534910.2"/>
</dbReference>
<feature type="chain" id="PRO_5010383456" description="Retinol-binding protein 3" evidence="15">
    <location>
        <begin position="17"/>
        <end position="1265"/>
    </location>
</feature>
<dbReference type="FunFam" id="3.90.226.10:FF:000037">
    <property type="entry name" value="Retinol-binding protein 3"/>
    <property type="match status" value="1"/>
</dbReference>
<dbReference type="InterPro" id="IPR005151">
    <property type="entry name" value="Tail-specific_protease"/>
</dbReference>
<dbReference type="GO" id="GO:0016918">
    <property type="term" value="F:retinal binding"/>
    <property type="evidence" value="ECO:0007669"/>
    <property type="project" value="UniProtKB-KW"/>
</dbReference>
<evidence type="ECO:0000313" key="18">
    <source>
        <dbReference type="RefSeq" id="XP_007534972.1"/>
    </source>
</evidence>
<dbReference type="CTD" id="5949"/>
<organism evidence="17 18">
    <name type="scientific">Erinaceus europaeus</name>
    <name type="common">Western European hedgehog</name>
    <dbReference type="NCBI Taxonomy" id="9365"/>
    <lineage>
        <taxon>Eukaryota</taxon>
        <taxon>Metazoa</taxon>
        <taxon>Chordata</taxon>
        <taxon>Craniata</taxon>
        <taxon>Vertebrata</taxon>
        <taxon>Euteleostomi</taxon>
        <taxon>Mammalia</taxon>
        <taxon>Eutheria</taxon>
        <taxon>Laurasiatheria</taxon>
        <taxon>Eulipotyphla</taxon>
        <taxon>Erinaceidae</taxon>
        <taxon>Erinaceinae</taxon>
        <taxon>Erinaceus</taxon>
    </lineage>
</organism>
<dbReference type="Gene3D" id="3.30.750.44">
    <property type="match status" value="4"/>
</dbReference>
<gene>
    <name evidence="18" type="primary">RBP3</name>
</gene>
<keyword evidence="7" id="KW-0677">Repeat</keyword>
<evidence type="ECO:0000256" key="7">
    <source>
        <dbReference type="ARBA" id="ARBA00022737"/>
    </source>
</evidence>
<dbReference type="InParanoid" id="A0A1S3AHA0"/>
<comment type="similarity">
    <text evidence="2">Belongs to the peptidase S41A family.</text>
</comment>
<keyword evidence="3" id="KW-0813">Transport</keyword>
<feature type="domain" description="Tail specific protease" evidence="16">
    <location>
        <begin position="415"/>
        <end position="615"/>
    </location>
</feature>
<keyword evidence="17" id="KW-1185">Reference proteome</keyword>
<dbReference type="PANTHER" id="PTHR11261:SF3">
    <property type="entry name" value="RETINOL-BINDING PROTEIN 3"/>
    <property type="match status" value="1"/>
</dbReference>
<keyword evidence="4" id="KW-0964">Secreted</keyword>
<evidence type="ECO:0000256" key="2">
    <source>
        <dbReference type="ARBA" id="ARBA00009179"/>
    </source>
</evidence>
<evidence type="ECO:0000256" key="13">
    <source>
        <dbReference type="ARBA" id="ARBA00080101"/>
    </source>
</evidence>
<evidence type="ECO:0000313" key="17">
    <source>
        <dbReference type="Proteomes" id="UP001652624"/>
    </source>
</evidence>
<dbReference type="FunFam" id="3.90.226.10:FF:000031">
    <property type="entry name" value="Interphotoreceptor retinoid binding protein"/>
    <property type="match status" value="1"/>
</dbReference>
<dbReference type="GeneID" id="103124212"/>
<dbReference type="FunCoup" id="A0A1S3AHA0">
    <property type="interactions" value="74"/>
</dbReference>
<feature type="domain" description="Tail specific protease" evidence="16">
    <location>
        <begin position="719"/>
        <end position="916"/>
    </location>
</feature>
<dbReference type="FunFam" id="3.30.750.44:FF:000009">
    <property type="entry name" value="Retinol-binding protein 3"/>
    <property type="match status" value="1"/>
</dbReference>
<keyword evidence="8" id="KW-0845">Vitamin A</keyword>
<dbReference type="GO" id="GO:0008236">
    <property type="term" value="F:serine-type peptidase activity"/>
    <property type="evidence" value="ECO:0007669"/>
    <property type="project" value="InterPro"/>
</dbReference>
<dbReference type="Gene3D" id="3.90.226.10">
    <property type="entry name" value="2-enoyl-CoA Hydratase, Chain A, domain 1"/>
    <property type="match status" value="4"/>
</dbReference>
<dbReference type="eggNOG" id="ENOG502QW81">
    <property type="taxonomic scope" value="Eukaryota"/>
</dbReference>
<evidence type="ECO:0000256" key="3">
    <source>
        <dbReference type="ARBA" id="ARBA00022448"/>
    </source>
</evidence>
<protein>
    <recommendedName>
        <fullName evidence="11">Retinol-binding protein 3</fullName>
    </recommendedName>
    <alternativeName>
        <fullName evidence="12">Interphotoreceptor retinoid-binding protein</fullName>
    </alternativeName>
    <alternativeName>
        <fullName evidence="13">Interstitial retinol-binding protein</fullName>
    </alternativeName>
</protein>
<dbReference type="InterPro" id="IPR029045">
    <property type="entry name" value="ClpP/crotonase-like_dom_sf"/>
</dbReference>
<feature type="domain" description="Tail specific protease" evidence="16">
    <location>
        <begin position="1018"/>
        <end position="1215"/>
    </location>
</feature>
<evidence type="ECO:0000256" key="12">
    <source>
        <dbReference type="ARBA" id="ARBA00079306"/>
    </source>
</evidence>
<evidence type="ECO:0000256" key="8">
    <source>
        <dbReference type="ARBA" id="ARBA00022893"/>
    </source>
</evidence>
<reference evidence="18" key="2">
    <citation type="submission" date="2025-08" db="UniProtKB">
        <authorList>
            <consortium name="RefSeq"/>
        </authorList>
    </citation>
    <scope>IDENTIFICATION</scope>
</reference>
<comment type="function">
    <text evidence="10">IRBP shuttles 11-cis and all trans retinoids between the retinol isomerase in the pigment epithelium and the visual pigments in the photoreceptor cells of the retina.</text>
</comment>
<dbReference type="STRING" id="9365.ENSEEUP00000005249"/>
<dbReference type="FunFam" id="3.90.226.10:FF:000038">
    <property type="entry name" value="Retinol-binding protein 3"/>
    <property type="match status" value="1"/>
</dbReference>
<dbReference type="Proteomes" id="UP001652624">
    <property type="component" value="Chromosome 1"/>
</dbReference>
<dbReference type="GO" id="GO:0019841">
    <property type="term" value="F:retinol binding"/>
    <property type="evidence" value="ECO:0007669"/>
    <property type="project" value="TreeGrafter"/>
</dbReference>
<keyword evidence="6 15" id="KW-0732">Signal</keyword>
<evidence type="ECO:0000256" key="15">
    <source>
        <dbReference type="SAM" id="SignalP"/>
    </source>
</evidence>
<dbReference type="CDD" id="cd07563">
    <property type="entry name" value="Peptidase_S41_IRBP"/>
    <property type="match status" value="4"/>
</dbReference>
<name>A0A1S3AHA0_ERIEU</name>
<dbReference type="PANTHER" id="PTHR11261">
    <property type="entry name" value="INTERPHOTORECEPTOR RETINOID-BINDING PROTEIN"/>
    <property type="match status" value="1"/>
</dbReference>
<evidence type="ECO:0000256" key="14">
    <source>
        <dbReference type="SAM" id="MobiDB-lite"/>
    </source>
</evidence>
<dbReference type="SMART" id="SM00245">
    <property type="entry name" value="TSPc"/>
    <property type="match status" value="4"/>
</dbReference>
<dbReference type="SUPFAM" id="SSF52096">
    <property type="entry name" value="ClpP/crotonase"/>
    <property type="match status" value="4"/>
</dbReference>
<dbReference type="Pfam" id="PF03572">
    <property type="entry name" value="Peptidase_S41"/>
    <property type="match status" value="4"/>
</dbReference>
<sequence length="1265" mass="137631">MREWILLLSMLLCGLAGPTHLFQSSLVLDMAKVLLDNYCFPENLMGMQEAIEQAIKSQEILGISDPQVLAHVLTAGVQSSLNDPRLVISYEPSTVEVPQPAPALRNLTQEQLLVQVQKSIHHEILEGNVGYLRMDDIPGQEVVSKLGGFLAASVWTKLMGTSALVLDLRHCTGGHVSGVPYLVSYLHSGNTVLHVDTIYDRPSNTTTEIWTLPQIPGERYSADKDVVVLTSSHTGGVAEDIAYILKQMRRAIVVGERTVGGALDLQKLRIGQSDFFFTVPVSRSLGALGGGTQTWEGSGVLPCVGTLAEQALEKALAILKLRRVLPGVLRRLQEVLQDYYTLVDRVPALLHHLAGMDFSAVVSEEDLVTKLNTGLQAVSEDPRLLVRTVRPKENSDGPEAGVDEPPEVSPAVPKDEAARQALVDSMFQVSVLSGNVGYLRFDQCMHASVLEALGPYILRQVWEPLRDTEHLIVDLRQNPGGASSSVPLLLSYFQPRDTGPVHLFTTYDRRTNITQEHFSHTELLGQHYSTRSGVYLLTSHRTATAAEELAFLMQSLGWATLVGEITAGSLLHTLTVPLLETPEGSLALTVPVLTFIDNHGECWLGGGVVPDAIVLAEEALDRAQEVLEFHRSLGALVEGTGHLLEAHYARPEVVGQTSALLQAKLAQGAYRTAVDLESLASQLTADLQEMSGDHRLLMFHSPDELAAEEVPAAPPMVPSPEELSYLIEALFKTEVLPGQLGYLRFDAMAELETVKAIGPQLVQLVWQKLVDTTALIVDLRYNPGSYSTAIPLLCSYFFEAEPRQHLYSVFDRATSSITEVWTLPLVTGRRYGPQKDLYILMSHTSGSAAEAFAHTMQDLHRATVIGEPTAGGALSVGIYQVDSSSLYASMPTQMALSANTGETWDLAGVEPDVTVPMSEALSIAQDIVALRAKVPTVLQTAGKLVADNYASPELGAKMAAKLSRLQSHYARVNSEGALAEMLGADLQVLSGDPHLKTAHIPEDAKDRIPGIVPMQIPSPEVFEDLIKFSFHTNVLEDNIGYLRFDMFGDCELLTQVSELLVEHVWKKIVHTDAMIIDMRFNIGGPTSSISALCSYFFDEGPPVLLDKIYNRPNDSVSEIWTHTQITGERYGSKKNVVILTSGVTAGAAEEFTYIMKRLGRALVIGEVTSGGCQPPQTYHVDDTHLYITIPTARSVGASDGSSWEGVGVAPHVMVPAEAALSRAKEMLQNVQLRVKRNLAQQGHWESIQGHSSGVGGVTELNIKGA</sequence>
<reference evidence="17" key="1">
    <citation type="submission" date="2025-05" db="UniProtKB">
        <authorList>
            <consortium name="RefSeq"/>
        </authorList>
    </citation>
    <scope>NUCLEOTIDE SEQUENCE [LARGE SCALE GENOMIC DNA]</scope>
</reference>
<evidence type="ECO:0000256" key="10">
    <source>
        <dbReference type="ARBA" id="ARBA00053993"/>
    </source>
</evidence>
<dbReference type="GO" id="GO:0090658">
    <property type="term" value="C:cone matrix sheath"/>
    <property type="evidence" value="ECO:0007669"/>
    <property type="project" value="TreeGrafter"/>
</dbReference>
<evidence type="ECO:0000256" key="6">
    <source>
        <dbReference type="ARBA" id="ARBA00022729"/>
    </source>
</evidence>
<dbReference type="GO" id="GO:0006508">
    <property type="term" value="P:proteolysis"/>
    <property type="evidence" value="ECO:0007669"/>
    <property type="project" value="InterPro"/>
</dbReference>